<name>A0A7R9D6Y1_TIMCR</name>
<feature type="domain" description="EB" evidence="2">
    <location>
        <begin position="86"/>
        <end position="142"/>
    </location>
</feature>
<dbReference type="AlphaFoldDB" id="A0A7R9D6Y1"/>
<evidence type="ECO:0000313" key="3">
    <source>
        <dbReference type="EMBL" id="CAD7407663.1"/>
    </source>
</evidence>
<dbReference type="InterPro" id="IPR006149">
    <property type="entry name" value="EB_dom"/>
</dbReference>
<gene>
    <name evidence="3" type="ORF">TCEB3V08_LOCUS9130</name>
</gene>
<evidence type="ECO:0000259" key="2">
    <source>
        <dbReference type="Pfam" id="PF01683"/>
    </source>
</evidence>
<protein>
    <recommendedName>
        <fullName evidence="2">EB domain-containing protein</fullName>
    </recommendedName>
</protein>
<feature type="chain" id="PRO_5030639837" description="EB domain-containing protein" evidence="1">
    <location>
        <begin position="27"/>
        <end position="296"/>
    </location>
</feature>
<keyword evidence="1" id="KW-0732">Signal</keyword>
<organism evidence="3">
    <name type="scientific">Timema cristinae</name>
    <name type="common">Walking stick</name>
    <dbReference type="NCBI Taxonomy" id="61476"/>
    <lineage>
        <taxon>Eukaryota</taxon>
        <taxon>Metazoa</taxon>
        <taxon>Ecdysozoa</taxon>
        <taxon>Arthropoda</taxon>
        <taxon>Hexapoda</taxon>
        <taxon>Insecta</taxon>
        <taxon>Pterygota</taxon>
        <taxon>Neoptera</taxon>
        <taxon>Polyneoptera</taxon>
        <taxon>Phasmatodea</taxon>
        <taxon>Timematodea</taxon>
        <taxon>Timematoidea</taxon>
        <taxon>Timematidae</taxon>
        <taxon>Timema</taxon>
    </lineage>
</organism>
<feature type="signal peptide" evidence="1">
    <location>
        <begin position="1"/>
        <end position="26"/>
    </location>
</feature>
<accession>A0A7R9D6Y1</accession>
<evidence type="ECO:0000256" key="1">
    <source>
        <dbReference type="SAM" id="SignalP"/>
    </source>
</evidence>
<reference evidence="3" key="1">
    <citation type="submission" date="2020-11" db="EMBL/GenBank/DDBJ databases">
        <authorList>
            <person name="Tran Van P."/>
        </authorList>
    </citation>
    <scope>NUCLEOTIDE SEQUENCE</scope>
</reference>
<dbReference type="PANTHER" id="PTHR39069:SF8">
    <property type="entry name" value="FI17111P1"/>
    <property type="match status" value="1"/>
</dbReference>
<dbReference type="Pfam" id="PF01683">
    <property type="entry name" value="EB"/>
    <property type="match status" value="1"/>
</dbReference>
<sequence length="296" mass="31939">MSEQRSLMVVGALVVLVGVFSSMSSALELNCDKMENCTCPEFYIISSDRSQCLQRLALPYSACNASEQCADRMVIGAICANNICACAEGFHYLHGRCWKSVGLGGECSTSEQCHVNYDHQSATCNLKVGLCECSFGYYSRGGIDCRREAKAIGESCGIDADCRFEGATCYSNYTCQLKSVASHFPSDKGLFAVSEDDDADSPDTSVNGSVVKVGDSCADNSSCSGLANSNCFLGECACLPGYYALQGNDTCYTELGGSCAKDSDCVRADDVLLPEQNLRMRCWFWSHKGQSTMQKK</sequence>
<proteinExistence type="predicted"/>
<dbReference type="EMBL" id="OC320265">
    <property type="protein sequence ID" value="CAD7407663.1"/>
    <property type="molecule type" value="Genomic_DNA"/>
</dbReference>
<dbReference type="PANTHER" id="PTHR39069">
    <property type="entry name" value="ECDYSONE-INDUCIBLE GENE E1, ISOFORM A"/>
    <property type="match status" value="1"/>
</dbReference>